<sequence>MPKDSLNDLNRRLKAFAQTRNWEQFHNPKNLTMAMIAECAELVEHFQWLTAEESMNLPAEKHDAVALEMADILIYLIRCAERMDIDLIDAVERKIAINEARYPAEKVFGDARRASEYDE</sequence>
<dbReference type="InterPro" id="IPR052555">
    <property type="entry name" value="dCTP_Pyrophosphatase"/>
</dbReference>
<comment type="caution">
    <text evidence="1">The sequence shown here is derived from an EMBL/GenBank/DDBJ whole genome shotgun (WGS) entry which is preliminary data.</text>
</comment>
<gene>
    <name evidence="1" type="ORF">KME65_00405</name>
</gene>
<organism evidence="1 2">
    <name type="scientific">Candidatus Thiodiazotropha taylori</name>
    <dbReference type="NCBI Taxonomy" id="2792791"/>
    <lineage>
        <taxon>Bacteria</taxon>
        <taxon>Pseudomonadati</taxon>
        <taxon>Pseudomonadota</taxon>
        <taxon>Gammaproteobacteria</taxon>
        <taxon>Chromatiales</taxon>
        <taxon>Sedimenticolaceae</taxon>
        <taxon>Candidatus Thiodiazotropha</taxon>
    </lineage>
</organism>
<dbReference type="GO" id="GO:0005829">
    <property type="term" value="C:cytosol"/>
    <property type="evidence" value="ECO:0007669"/>
    <property type="project" value="TreeGrafter"/>
</dbReference>
<name>A0A944M561_9GAMM</name>
<dbReference type="GO" id="GO:0042262">
    <property type="term" value="P:DNA protection"/>
    <property type="evidence" value="ECO:0007669"/>
    <property type="project" value="TreeGrafter"/>
</dbReference>
<dbReference type="PIRSF" id="PIRSF029826">
    <property type="entry name" value="UCP029826_pph"/>
    <property type="match status" value="1"/>
</dbReference>
<dbReference type="GO" id="GO:0006253">
    <property type="term" value="P:dCTP catabolic process"/>
    <property type="evidence" value="ECO:0007669"/>
    <property type="project" value="TreeGrafter"/>
</dbReference>
<dbReference type="AlphaFoldDB" id="A0A944M561"/>
<dbReference type="Pfam" id="PF12643">
    <property type="entry name" value="MazG-like"/>
    <property type="match status" value="1"/>
</dbReference>
<proteinExistence type="predicted"/>
<protein>
    <submittedName>
        <fullName evidence="1">Nucleotide pyrophosphohydrolase</fullName>
    </submittedName>
</protein>
<dbReference type="InterPro" id="IPR025984">
    <property type="entry name" value="DCTPP"/>
</dbReference>
<evidence type="ECO:0000313" key="2">
    <source>
        <dbReference type="Proteomes" id="UP000770889"/>
    </source>
</evidence>
<dbReference type="PANTHER" id="PTHR46523">
    <property type="entry name" value="DCTP PYROPHOSPHATASE 1"/>
    <property type="match status" value="1"/>
</dbReference>
<dbReference type="GO" id="GO:0047840">
    <property type="term" value="F:dCTP diphosphatase activity"/>
    <property type="evidence" value="ECO:0007669"/>
    <property type="project" value="TreeGrafter"/>
</dbReference>
<dbReference type="PANTHER" id="PTHR46523:SF1">
    <property type="entry name" value="DCTP PYROPHOSPHATASE 1"/>
    <property type="match status" value="1"/>
</dbReference>
<dbReference type="EMBL" id="JAHHGM010000001">
    <property type="protein sequence ID" value="MBT2987400.1"/>
    <property type="molecule type" value="Genomic_DNA"/>
</dbReference>
<dbReference type="Gene3D" id="1.10.287.1080">
    <property type="entry name" value="MazG-like"/>
    <property type="match status" value="1"/>
</dbReference>
<dbReference type="SUPFAM" id="SSF101386">
    <property type="entry name" value="all-alpha NTP pyrophosphatases"/>
    <property type="match status" value="1"/>
</dbReference>
<accession>A0A944M561</accession>
<evidence type="ECO:0000313" key="1">
    <source>
        <dbReference type="EMBL" id="MBT2987400.1"/>
    </source>
</evidence>
<dbReference type="Proteomes" id="UP000770889">
    <property type="component" value="Unassembled WGS sequence"/>
</dbReference>
<reference evidence="1 2" key="1">
    <citation type="submission" date="2021-05" db="EMBL/GenBank/DDBJ databases">
        <title>Genetic and Functional Diversity in Clade A Lucinid endosymbionts from the Bahamas.</title>
        <authorList>
            <person name="Giani N.M."/>
            <person name="Engel A.S."/>
            <person name="Campbell B.J."/>
        </authorList>
    </citation>
    <scope>NUCLEOTIDE SEQUENCE [LARGE SCALE GENOMIC DNA]</scope>
    <source>
        <strain evidence="1">LUC16012Gg_MoonRockCtena</strain>
    </source>
</reference>
<dbReference type="CDD" id="cd11537">
    <property type="entry name" value="NTP-PPase_RS21-C6_like"/>
    <property type="match status" value="1"/>
</dbReference>